<keyword evidence="4 10" id="KW-1003">Cell membrane</keyword>
<reference evidence="12" key="1">
    <citation type="journal article" date="2020" name="mSystems">
        <title>Genome- and Community-Level Interaction Insights into Carbon Utilization and Element Cycling Functions of Hydrothermarchaeota in Hydrothermal Sediment.</title>
        <authorList>
            <person name="Zhou Z."/>
            <person name="Liu Y."/>
            <person name="Xu W."/>
            <person name="Pan J."/>
            <person name="Luo Z.H."/>
            <person name="Li M."/>
        </authorList>
    </citation>
    <scope>NUCLEOTIDE SEQUENCE [LARGE SCALE GENOMIC DNA]</scope>
    <source>
        <strain evidence="12">SpSt-289</strain>
    </source>
</reference>
<comment type="caution">
    <text evidence="10">Lacks conserved residue(s) required for the propagation of feature annotation.</text>
</comment>
<evidence type="ECO:0000256" key="3">
    <source>
        <dbReference type="ARBA" id="ARBA00022448"/>
    </source>
</evidence>
<feature type="transmembrane region" description="Helical" evidence="9">
    <location>
        <begin position="76"/>
        <end position="98"/>
    </location>
</feature>
<dbReference type="NCBIfam" id="TIGR02141">
    <property type="entry name" value="modB_ABC"/>
    <property type="match status" value="1"/>
</dbReference>
<dbReference type="GO" id="GO:0005886">
    <property type="term" value="C:plasma membrane"/>
    <property type="evidence" value="ECO:0007669"/>
    <property type="project" value="UniProtKB-SubCell"/>
</dbReference>
<dbReference type="GO" id="GO:0015098">
    <property type="term" value="F:molybdate ion transmembrane transporter activity"/>
    <property type="evidence" value="ECO:0007669"/>
    <property type="project" value="UniProtKB-UniRule"/>
</dbReference>
<dbReference type="CDD" id="cd06261">
    <property type="entry name" value="TM_PBP2"/>
    <property type="match status" value="1"/>
</dbReference>
<feature type="transmembrane region" description="Helical" evidence="9">
    <location>
        <begin position="12"/>
        <end position="34"/>
    </location>
</feature>
<keyword evidence="5 10" id="KW-0500">Molybdenum</keyword>
<keyword evidence="3 9" id="KW-0813">Transport</keyword>
<comment type="subcellular location">
    <subcellularLocation>
        <location evidence="1 9">Cell membrane</location>
        <topology evidence="1 9">Multi-pass membrane protein</topology>
    </subcellularLocation>
</comment>
<evidence type="ECO:0000256" key="6">
    <source>
        <dbReference type="ARBA" id="ARBA00022692"/>
    </source>
</evidence>
<dbReference type="PANTHER" id="PTHR30183">
    <property type="entry name" value="MOLYBDENUM TRANSPORT SYSTEM PERMEASE PROTEIN MODB"/>
    <property type="match status" value="1"/>
</dbReference>
<keyword evidence="6 9" id="KW-0812">Transmembrane</keyword>
<proteinExistence type="inferred from homology"/>
<evidence type="ECO:0000256" key="10">
    <source>
        <dbReference type="RuleBase" id="RU365097"/>
    </source>
</evidence>
<dbReference type="Gene3D" id="1.10.3720.10">
    <property type="entry name" value="MetI-like"/>
    <property type="match status" value="1"/>
</dbReference>
<evidence type="ECO:0000256" key="2">
    <source>
        <dbReference type="ARBA" id="ARBA00007069"/>
    </source>
</evidence>
<feature type="transmembrane region" description="Helical" evidence="9">
    <location>
        <begin position="43"/>
        <end position="64"/>
    </location>
</feature>
<name>A0A7C1JWN5_9CHLR</name>
<keyword evidence="7 9" id="KW-1133">Transmembrane helix</keyword>
<evidence type="ECO:0000256" key="9">
    <source>
        <dbReference type="RuleBase" id="RU363032"/>
    </source>
</evidence>
<feature type="domain" description="ABC transmembrane type-1" evidence="11">
    <location>
        <begin position="8"/>
        <end position="211"/>
    </location>
</feature>
<comment type="function">
    <text evidence="10">Part of the binding-protein-dependent transport system for molybdenum; probably responsible for the translocation of the substrate across the membrane.</text>
</comment>
<dbReference type="InterPro" id="IPR000515">
    <property type="entry name" value="MetI-like"/>
</dbReference>
<evidence type="ECO:0000256" key="7">
    <source>
        <dbReference type="ARBA" id="ARBA00022989"/>
    </source>
</evidence>
<evidence type="ECO:0000259" key="11">
    <source>
        <dbReference type="PROSITE" id="PS50928"/>
    </source>
</evidence>
<dbReference type="AlphaFoldDB" id="A0A7C1JWN5"/>
<dbReference type="PANTHER" id="PTHR30183:SF3">
    <property type="entry name" value="MOLYBDENUM TRANSPORT SYSTEM PERMEASE PROTEIN MODB"/>
    <property type="match status" value="1"/>
</dbReference>
<dbReference type="Pfam" id="PF00528">
    <property type="entry name" value="BPD_transp_1"/>
    <property type="match status" value="1"/>
</dbReference>
<evidence type="ECO:0000256" key="1">
    <source>
        <dbReference type="ARBA" id="ARBA00004651"/>
    </source>
</evidence>
<evidence type="ECO:0000256" key="4">
    <source>
        <dbReference type="ARBA" id="ARBA00022475"/>
    </source>
</evidence>
<sequence>MEANWVPLRLSLQVTVSATLLVLFTGVPLGWLLARKRFPGREALGAIAVLPLVLPPTVLGYYLLVLLGAQSPLGQWLASIGFPLVFTWRGAVIAAAIASFPLMVESARAGFEGVDPRLEGVARTLGRSEFAIFWRVTLPLAWRNIVAGTALTFARALGDFGVTLMVAGNIPGRTQTMALYIYDLVQANRQDEANRMVLIITALTVMLLVVARRLTRRAV</sequence>
<organism evidence="12">
    <name type="scientific">Caldilinea aerophila</name>
    <dbReference type="NCBI Taxonomy" id="133453"/>
    <lineage>
        <taxon>Bacteria</taxon>
        <taxon>Bacillati</taxon>
        <taxon>Chloroflexota</taxon>
        <taxon>Caldilineae</taxon>
        <taxon>Caldilineales</taxon>
        <taxon>Caldilineaceae</taxon>
        <taxon>Caldilinea</taxon>
    </lineage>
</organism>
<dbReference type="PROSITE" id="PS50928">
    <property type="entry name" value="ABC_TM1"/>
    <property type="match status" value="1"/>
</dbReference>
<feature type="transmembrane region" description="Helical" evidence="9">
    <location>
        <begin position="196"/>
        <end position="214"/>
    </location>
</feature>
<gene>
    <name evidence="12" type="primary">modB</name>
    <name evidence="12" type="ORF">ENQ20_02325</name>
</gene>
<dbReference type="SUPFAM" id="SSF161098">
    <property type="entry name" value="MetI-like"/>
    <property type="match status" value="1"/>
</dbReference>
<comment type="caution">
    <text evidence="12">The sequence shown here is derived from an EMBL/GenBank/DDBJ whole genome shotgun (WGS) entry which is preliminary data.</text>
</comment>
<keyword evidence="8 9" id="KW-0472">Membrane</keyword>
<protein>
    <recommendedName>
        <fullName evidence="10">Molybdenum transport system permease</fullName>
    </recommendedName>
</protein>
<comment type="similarity">
    <text evidence="2 10">Belongs to the binding-protein-dependent transport system permease family. CysTW subfamily.</text>
</comment>
<dbReference type="EMBL" id="DSMG01000034">
    <property type="protein sequence ID" value="HDX30310.1"/>
    <property type="molecule type" value="Genomic_DNA"/>
</dbReference>
<dbReference type="InterPro" id="IPR011867">
    <property type="entry name" value="ModB_ABC"/>
</dbReference>
<dbReference type="InterPro" id="IPR035906">
    <property type="entry name" value="MetI-like_sf"/>
</dbReference>
<evidence type="ECO:0000256" key="5">
    <source>
        <dbReference type="ARBA" id="ARBA00022505"/>
    </source>
</evidence>
<evidence type="ECO:0000256" key="8">
    <source>
        <dbReference type="ARBA" id="ARBA00023136"/>
    </source>
</evidence>
<accession>A0A7C1JWN5</accession>
<evidence type="ECO:0000313" key="12">
    <source>
        <dbReference type="EMBL" id="HDX30310.1"/>
    </source>
</evidence>